<dbReference type="KEGG" id="mmas:MYMAC_006952"/>
<protein>
    <submittedName>
        <fullName evidence="6">Transposase</fullName>
    </submittedName>
</protein>
<dbReference type="Pfam" id="PF13007">
    <property type="entry name" value="LZ_Tnp_IS66"/>
    <property type="match status" value="1"/>
</dbReference>
<evidence type="ECO:0000256" key="1">
    <source>
        <dbReference type="SAM" id="Coils"/>
    </source>
</evidence>
<organism evidence="6 7">
    <name type="scientific">Corallococcus macrosporus DSM 14697</name>
    <dbReference type="NCBI Taxonomy" id="1189310"/>
    <lineage>
        <taxon>Bacteria</taxon>
        <taxon>Pseudomonadati</taxon>
        <taxon>Myxococcota</taxon>
        <taxon>Myxococcia</taxon>
        <taxon>Myxococcales</taxon>
        <taxon>Cystobacterineae</taxon>
        <taxon>Myxococcaceae</taxon>
        <taxon>Corallococcus</taxon>
    </lineage>
</organism>
<dbReference type="NCBIfam" id="NF033517">
    <property type="entry name" value="transpos_IS66"/>
    <property type="match status" value="1"/>
</dbReference>
<feature type="coiled-coil region" evidence="1">
    <location>
        <begin position="41"/>
        <end position="89"/>
    </location>
</feature>
<name>A0A286NVU9_9BACT</name>
<evidence type="ECO:0000256" key="2">
    <source>
        <dbReference type="SAM" id="MobiDB-lite"/>
    </source>
</evidence>
<evidence type="ECO:0000259" key="3">
    <source>
        <dbReference type="Pfam" id="PF03050"/>
    </source>
</evidence>
<evidence type="ECO:0000259" key="4">
    <source>
        <dbReference type="Pfam" id="PF13007"/>
    </source>
</evidence>
<gene>
    <name evidence="6" type="ORF">MYMAC_006952</name>
</gene>
<dbReference type="InterPro" id="IPR039552">
    <property type="entry name" value="IS66_C"/>
</dbReference>
<reference evidence="6 7" key="1">
    <citation type="submission" date="2017-06" db="EMBL/GenBank/DDBJ databases">
        <title>Sequencing and comparative analysis of myxobacterial genomes.</title>
        <authorList>
            <person name="Rupp O."/>
            <person name="Goesmann A."/>
            <person name="Sogaard-Andersen L."/>
        </authorList>
    </citation>
    <scope>NUCLEOTIDE SEQUENCE [LARGE SCALE GENOMIC DNA]</scope>
    <source>
        <strain evidence="6 7">DSM 14697</strain>
    </source>
</reference>
<dbReference type="Pfam" id="PF03050">
    <property type="entry name" value="DDE_Tnp_IS66"/>
    <property type="match status" value="1"/>
</dbReference>
<feature type="region of interest" description="Disordered" evidence="2">
    <location>
        <begin position="118"/>
        <end position="139"/>
    </location>
</feature>
<evidence type="ECO:0000313" key="6">
    <source>
        <dbReference type="EMBL" id="ATB51294.1"/>
    </source>
</evidence>
<evidence type="ECO:0000313" key="7">
    <source>
        <dbReference type="Proteomes" id="UP000217343"/>
    </source>
</evidence>
<dbReference type="InterPro" id="IPR024463">
    <property type="entry name" value="Transposase_TnpC_homeodom"/>
</dbReference>
<dbReference type="RefSeq" id="WP_239989206.1">
    <property type="nucleotide sequence ID" value="NZ_CP022203.1"/>
</dbReference>
<dbReference type="PANTHER" id="PTHR33678">
    <property type="entry name" value="BLL1576 PROTEIN"/>
    <property type="match status" value="1"/>
</dbReference>
<dbReference type="Proteomes" id="UP000217343">
    <property type="component" value="Chromosome"/>
</dbReference>
<sequence length="592" mass="66044">MRGAGRTTARGHQAGVDSAVVSGYKATVSTHESPISAQARIAELEALLSAERQRAAQLERERDVLKASHERLRLELELLKRRLFMAKAERVDTQQLELEFAQKLRALEEVAGTLGMASAEASGGAGAKQKSKPKGRRDLKSLPLEERRVVIADPLFDELVAQGKAEKIGFEESCKLAWQRGGMRRLVIARVKYRTVGADGEATLASAMAPKEVFFRCLAAPSLLAHLATEKYCDGLPLFRMEKRLARDGVAVDRGTMARWLEDMGATLGTTVVAAMREEALATAFCIATDATGVAVQPAPAEGPRQACRRGHYFVQVVDRDAVFFEYTPKETSAAVLELFKGFKGYVQADAKSVYNALFRPAEDAPADGEEGVCQEVACWAHCRRGFWEAATAKDVIAREGLARISRLFQLEATWRDKPPEEIHRLRHAHLRAHVDAFFVWAQEEYEKVREQRGLLRRALGYAVRQREALRCFLDDGRLLLENNRSERELRRIAVGRKAWLFVGSDDHAERAGHLFTLIATARLHGLEPETYLRDILRVLAHWPHQRYLELAPKYWAATRARLLPSELDAEVGELTVPAPVAASPEEQSSPR</sequence>
<accession>A0A286NVU9</accession>
<feature type="domain" description="Transposase IS66 central" evidence="3">
    <location>
        <begin position="217"/>
        <end position="510"/>
    </location>
</feature>
<keyword evidence="1" id="KW-0175">Coiled coil</keyword>
<evidence type="ECO:0000259" key="5">
    <source>
        <dbReference type="Pfam" id="PF13817"/>
    </source>
</evidence>
<feature type="domain" description="Transposase IS66 C-terminal" evidence="5">
    <location>
        <begin position="517"/>
        <end position="553"/>
    </location>
</feature>
<proteinExistence type="predicted"/>
<dbReference type="PANTHER" id="PTHR33678:SF1">
    <property type="entry name" value="BLL1576 PROTEIN"/>
    <property type="match status" value="1"/>
</dbReference>
<dbReference type="InterPro" id="IPR004291">
    <property type="entry name" value="Transposase_IS66_central"/>
</dbReference>
<dbReference type="EMBL" id="CP022203">
    <property type="protein sequence ID" value="ATB51294.1"/>
    <property type="molecule type" value="Genomic_DNA"/>
</dbReference>
<feature type="domain" description="Transposase TnpC homeodomain" evidence="4">
    <location>
        <begin position="71"/>
        <end position="143"/>
    </location>
</feature>
<dbReference type="InterPro" id="IPR052344">
    <property type="entry name" value="Transposase-related"/>
</dbReference>
<keyword evidence="7" id="KW-1185">Reference proteome</keyword>
<dbReference type="Pfam" id="PF13817">
    <property type="entry name" value="DDE_Tnp_IS66_C"/>
    <property type="match status" value="1"/>
</dbReference>
<dbReference type="AlphaFoldDB" id="A0A286NVU9"/>